<dbReference type="Gene3D" id="3.30.70.330">
    <property type="match status" value="1"/>
</dbReference>
<dbReference type="InterPro" id="IPR035979">
    <property type="entry name" value="RBD_domain_sf"/>
</dbReference>
<sequence length="301" mass="34380">MTVVCALLELNGGLHDGRGGSRSHRDRRSPLPSGLLVRNLPLDARPKDLRDPFERFGPVKDVYLPKNYWASGRRRPRSRSRTPRRRYHSHSRSPSPARMIQDFGNISFPFTDTQHPDCGILIIHGCDDPELGITKSIKNNNKWFDVVKIEDNAITITDNDLRQLLMTKSCDVFNYDSTFIVSSPFASSQTDFYSNLLTCNHTLDPQNYNFAYKSTLRGNDTLYDIGRANKRFIGCSMVQLPVSYDRNYSDLFVVITSDVQFEIDLTPDCLHCHNVHEGQCRVDSSGKFYCDKRTCLIISKT</sequence>
<protein>
    <recommendedName>
        <fullName evidence="2">RRM domain-containing protein</fullName>
    </recommendedName>
</protein>
<feature type="domain" description="RRM" evidence="2">
    <location>
        <begin position="35"/>
        <end position="74"/>
    </location>
</feature>
<evidence type="ECO:0000256" key="1">
    <source>
        <dbReference type="SAM" id="MobiDB-lite"/>
    </source>
</evidence>
<proteinExistence type="predicted"/>
<dbReference type="InterPro" id="IPR012677">
    <property type="entry name" value="Nucleotide-bd_a/b_plait_sf"/>
</dbReference>
<feature type="region of interest" description="Disordered" evidence="1">
    <location>
        <begin position="14"/>
        <end position="34"/>
    </location>
</feature>
<dbReference type="SUPFAM" id="SSF54928">
    <property type="entry name" value="RNA-binding domain, RBD"/>
    <property type="match status" value="1"/>
</dbReference>
<feature type="region of interest" description="Disordered" evidence="1">
    <location>
        <begin position="73"/>
        <end position="99"/>
    </location>
</feature>
<name>A0AAV1WC16_LUPLU</name>
<reference evidence="3 4" key="1">
    <citation type="submission" date="2024-03" db="EMBL/GenBank/DDBJ databases">
        <authorList>
            <person name="Martinez-Hernandez J."/>
        </authorList>
    </citation>
    <scope>NUCLEOTIDE SEQUENCE [LARGE SCALE GENOMIC DNA]</scope>
</reference>
<dbReference type="AlphaFoldDB" id="A0AAV1WC16"/>
<dbReference type="Proteomes" id="UP001497480">
    <property type="component" value="Unassembled WGS sequence"/>
</dbReference>
<evidence type="ECO:0000259" key="2">
    <source>
        <dbReference type="Pfam" id="PF00076"/>
    </source>
</evidence>
<comment type="caution">
    <text evidence="3">The sequence shown here is derived from an EMBL/GenBank/DDBJ whole genome shotgun (WGS) entry which is preliminary data.</text>
</comment>
<evidence type="ECO:0000313" key="3">
    <source>
        <dbReference type="EMBL" id="CAL0306417.1"/>
    </source>
</evidence>
<dbReference type="Pfam" id="PF00076">
    <property type="entry name" value="RRM_1"/>
    <property type="match status" value="1"/>
</dbReference>
<evidence type="ECO:0000313" key="4">
    <source>
        <dbReference type="Proteomes" id="UP001497480"/>
    </source>
</evidence>
<gene>
    <name evidence="3" type="ORF">LLUT_LOCUS7477</name>
</gene>
<accession>A0AAV1WC16</accession>
<keyword evidence="4" id="KW-1185">Reference proteome</keyword>
<dbReference type="GO" id="GO:0003723">
    <property type="term" value="F:RNA binding"/>
    <property type="evidence" value="ECO:0007669"/>
    <property type="project" value="InterPro"/>
</dbReference>
<feature type="compositionally biased region" description="Basic residues" evidence="1">
    <location>
        <begin position="73"/>
        <end position="91"/>
    </location>
</feature>
<dbReference type="EMBL" id="CAXHTB010000005">
    <property type="protein sequence ID" value="CAL0306417.1"/>
    <property type="molecule type" value="Genomic_DNA"/>
</dbReference>
<dbReference type="InterPro" id="IPR000504">
    <property type="entry name" value="RRM_dom"/>
</dbReference>
<organism evidence="3 4">
    <name type="scientific">Lupinus luteus</name>
    <name type="common">European yellow lupine</name>
    <dbReference type="NCBI Taxonomy" id="3873"/>
    <lineage>
        <taxon>Eukaryota</taxon>
        <taxon>Viridiplantae</taxon>
        <taxon>Streptophyta</taxon>
        <taxon>Embryophyta</taxon>
        <taxon>Tracheophyta</taxon>
        <taxon>Spermatophyta</taxon>
        <taxon>Magnoliopsida</taxon>
        <taxon>eudicotyledons</taxon>
        <taxon>Gunneridae</taxon>
        <taxon>Pentapetalae</taxon>
        <taxon>rosids</taxon>
        <taxon>fabids</taxon>
        <taxon>Fabales</taxon>
        <taxon>Fabaceae</taxon>
        <taxon>Papilionoideae</taxon>
        <taxon>50 kb inversion clade</taxon>
        <taxon>genistoids sensu lato</taxon>
        <taxon>core genistoids</taxon>
        <taxon>Genisteae</taxon>
        <taxon>Lupinus</taxon>
    </lineage>
</organism>